<evidence type="ECO:0000256" key="1">
    <source>
        <dbReference type="ARBA" id="ARBA00000900"/>
    </source>
</evidence>
<dbReference type="RefSeq" id="XP_027362799.1">
    <property type="nucleotide sequence ID" value="XM_027506998.1"/>
</dbReference>
<evidence type="ECO:0000256" key="2">
    <source>
        <dbReference type="ARBA" id="ARBA00012483"/>
    </source>
</evidence>
<accession>A0A8B8M6Q1</accession>
<dbReference type="Gene3D" id="3.30.40.10">
    <property type="entry name" value="Zinc/RING finger domain, C3HC4 (zinc finger)"/>
    <property type="match status" value="1"/>
</dbReference>
<keyword evidence="5" id="KW-0862">Zinc</keyword>
<comment type="catalytic activity">
    <reaction evidence="1">
        <text>S-ubiquitinyl-[E2 ubiquitin-conjugating enzyme]-L-cysteine + [acceptor protein]-L-lysine = [E2 ubiquitin-conjugating enzyme]-L-cysteine + N(6)-ubiquitinyl-[acceptor protein]-L-lysine.</text>
        <dbReference type="EC" id="2.3.2.27"/>
    </reaction>
</comment>
<dbReference type="InterPro" id="IPR013083">
    <property type="entry name" value="Znf_RING/FYVE/PHD"/>
</dbReference>
<dbReference type="EC" id="2.3.2.27" evidence="2"/>
<reference evidence="9" key="2">
    <citation type="submission" date="2025-08" db="UniProtKB">
        <authorList>
            <consortium name="RefSeq"/>
        </authorList>
    </citation>
    <scope>IDENTIFICATION</scope>
    <source>
        <tissue evidence="9">Young leaves</tissue>
    </source>
</reference>
<reference evidence="8" key="1">
    <citation type="journal article" date="2019" name="Toxins">
        <title>Detection of Abrin-Like and Prepropulchellin-Like Toxin Genes and Transcripts Using Whole Genome Sequencing and Full-Length Transcript Sequencing of Abrus precatorius.</title>
        <authorList>
            <person name="Hovde B.T."/>
            <person name="Daligault H.E."/>
            <person name="Hanschen E.R."/>
            <person name="Kunde Y.A."/>
            <person name="Johnson M.B."/>
            <person name="Starkenburg S.R."/>
            <person name="Johnson S.L."/>
        </authorList>
    </citation>
    <scope>NUCLEOTIDE SEQUENCE [LARGE SCALE GENOMIC DNA]</scope>
</reference>
<evidence type="ECO:0000256" key="4">
    <source>
        <dbReference type="ARBA" id="ARBA00022771"/>
    </source>
</evidence>
<dbReference type="GO" id="GO:0061630">
    <property type="term" value="F:ubiquitin protein ligase activity"/>
    <property type="evidence" value="ECO:0007669"/>
    <property type="project" value="UniProtKB-EC"/>
</dbReference>
<evidence type="ECO:0000256" key="3">
    <source>
        <dbReference type="ARBA" id="ARBA00022723"/>
    </source>
</evidence>
<feature type="domain" description="RING-type" evidence="7">
    <location>
        <begin position="120"/>
        <end position="161"/>
    </location>
</feature>
<dbReference type="SUPFAM" id="SSF57850">
    <property type="entry name" value="RING/U-box"/>
    <property type="match status" value="1"/>
</dbReference>
<sequence length="167" mass="19231">MFVPTQEFLEDGASCIQMNFSNAFIPNELISSMMPDVISYGKAVIQNCRSDYVFQSPKLRLFTLVLDIFVQCLYDERDNNIINMIMGESVREVHMVPASMTAIETIKKVKLEESSMVDQCSICLIEFDKDMEVSMMPCKHVYHQECLIKWLKTSHTCPLCRYSMPTS</sequence>
<keyword evidence="8" id="KW-1185">Reference proteome</keyword>
<protein>
    <recommendedName>
        <fullName evidence="2">RING-type E3 ubiquitin transferase</fullName>
        <ecNumber evidence="2">2.3.2.27</ecNumber>
    </recommendedName>
</protein>
<proteinExistence type="predicted"/>
<evidence type="ECO:0000256" key="5">
    <source>
        <dbReference type="ARBA" id="ARBA00022833"/>
    </source>
</evidence>
<dbReference type="Pfam" id="PF13639">
    <property type="entry name" value="zf-RING_2"/>
    <property type="match status" value="1"/>
</dbReference>
<dbReference type="PANTHER" id="PTHR15710:SF77">
    <property type="entry name" value="RING-H2 FINGER PROTEIN ATL21B"/>
    <property type="match status" value="1"/>
</dbReference>
<evidence type="ECO:0000256" key="6">
    <source>
        <dbReference type="PROSITE-ProRule" id="PRU00175"/>
    </source>
</evidence>
<dbReference type="InterPro" id="IPR011016">
    <property type="entry name" value="Znf_RING-CH"/>
</dbReference>
<dbReference type="PROSITE" id="PS50089">
    <property type="entry name" value="ZF_RING_2"/>
    <property type="match status" value="1"/>
</dbReference>
<evidence type="ECO:0000313" key="8">
    <source>
        <dbReference type="Proteomes" id="UP000694853"/>
    </source>
</evidence>
<dbReference type="InterPro" id="IPR001841">
    <property type="entry name" value="Znf_RING"/>
</dbReference>
<dbReference type="SMART" id="SM00184">
    <property type="entry name" value="RING"/>
    <property type="match status" value="1"/>
</dbReference>
<dbReference type="OrthoDB" id="3365801at2759"/>
<keyword evidence="3" id="KW-0479">Metal-binding</keyword>
<dbReference type="GO" id="GO:0016567">
    <property type="term" value="P:protein ubiquitination"/>
    <property type="evidence" value="ECO:0007669"/>
    <property type="project" value="TreeGrafter"/>
</dbReference>
<dbReference type="PANTHER" id="PTHR15710">
    <property type="entry name" value="E3 UBIQUITIN-PROTEIN LIGASE PRAJA"/>
    <property type="match status" value="1"/>
</dbReference>
<dbReference type="GO" id="GO:0008270">
    <property type="term" value="F:zinc ion binding"/>
    <property type="evidence" value="ECO:0007669"/>
    <property type="project" value="UniProtKB-KW"/>
</dbReference>
<evidence type="ECO:0000259" key="7">
    <source>
        <dbReference type="PROSITE" id="PS50089"/>
    </source>
</evidence>
<dbReference type="Proteomes" id="UP000694853">
    <property type="component" value="Unplaced"/>
</dbReference>
<keyword evidence="4 6" id="KW-0863">Zinc-finger</keyword>
<dbReference type="GO" id="GO:0005737">
    <property type="term" value="C:cytoplasm"/>
    <property type="evidence" value="ECO:0007669"/>
    <property type="project" value="TreeGrafter"/>
</dbReference>
<dbReference type="GeneID" id="113870408"/>
<dbReference type="SMART" id="SM00744">
    <property type="entry name" value="RINGv"/>
    <property type="match status" value="1"/>
</dbReference>
<dbReference type="KEGG" id="aprc:113870408"/>
<name>A0A8B8M6Q1_ABRPR</name>
<gene>
    <name evidence="9" type="primary">LOC113870408</name>
</gene>
<evidence type="ECO:0000313" key="9">
    <source>
        <dbReference type="RefSeq" id="XP_027362799.1"/>
    </source>
</evidence>
<dbReference type="AlphaFoldDB" id="A0A8B8M6Q1"/>
<organism evidence="8 9">
    <name type="scientific">Abrus precatorius</name>
    <name type="common">Indian licorice</name>
    <name type="synonym">Glycine abrus</name>
    <dbReference type="NCBI Taxonomy" id="3816"/>
    <lineage>
        <taxon>Eukaryota</taxon>
        <taxon>Viridiplantae</taxon>
        <taxon>Streptophyta</taxon>
        <taxon>Embryophyta</taxon>
        <taxon>Tracheophyta</taxon>
        <taxon>Spermatophyta</taxon>
        <taxon>Magnoliopsida</taxon>
        <taxon>eudicotyledons</taxon>
        <taxon>Gunneridae</taxon>
        <taxon>Pentapetalae</taxon>
        <taxon>rosids</taxon>
        <taxon>fabids</taxon>
        <taxon>Fabales</taxon>
        <taxon>Fabaceae</taxon>
        <taxon>Papilionoideae</taxon>
        <taxon>50 kb inversion clade</taxon>
        <taxon>NPAAA clade</taxon>
        <taxon>indigoferoid/millettioid clade</taxon>
        <taxon>Abreae</taxon>
        <taxon>Abrus</taxon>
    </lineage>
</organism>